<evidence type="ECO:0000313" key="2">
    <source>
        <dbReference type="Proteomes" id="UP001217185"/>
    </source>
</evidence>
<proteinExistence type="predicted"/>
<reference evidence="1" key="1">
    <citation type="submission" date="2025-02" db="EMBL/GenBank/DDBJ databases">
        <title>Complete genome sequences of 52 Bacillus and Priestia strains isolated from West-African fermentations and 26 reference strains from the DSMZ collection.</title>
        <authorList>
            <person name="Wiedenbein E.S."/>
            <person name="Canoy T.S."/>
            <person name="Hui Y."/>
            <person name="Parkouda C."/>
            <person name="Dawende C."/>
            <person name="Ametefe E."/>
            <person name="Jespersen L."/>
            <person name="Nielsen D.S."/>
        </authorList>
    </citation>
    <scope>NUCLEOTIDE SEQUENCE</scope>
    <source>
        <strain evidence="1">PRO122</strain>
    </source>
</reference>
<organism evidence="1 2">
    <name type="scientific">Bacillus subtilis</name>
    <dbReference type="NCBI Taxonomy" id="1423"/>
    <lineage>
        <taxon>Bacteria</taxon>
        <taxon>Bacillati</taxon>
        <taxon>Bacillota</taxon>
        <taxon>Bacilli</taxon>
        <taxon>Bacillales</taxon>
        <taxon>Bacillaceae</taxon>
        <taxon>Bacillus</taxon>
    </lineage>
</organism>
<dbReference type="EMBL" id="CP121756">
    <property type="protein sequence ID" value="WGE07045.1"/>
    <property type="molecule type" value="Genomic_DNA"/>
</dbReference>
<dbReference type="Proteomes" id="UP001217185">
    <property type="component" value="Chromosome"/>
</dbReference>
<accession>A0AC61YVX5</accession>
<sequence length="96" mass="10913">MDFNLEIDLKDIIRSVSMSVGSKKIQSGDYYIDIIFKNNGDCLRIRMDHASVLEFRDKINETLWKLDDAKTVLNSGFTDFPNEKAHAGRSPSLDMG</sequence>
<evidence type="ECO:0000313" key="1">
    <source>
        <dbReference type="EMBL" id="WGE07045.1"/>
    </source>
</evidence>
<protein>
    <submittedName>
        <fullName evidence="1">Uncharacterized protein</fullName>
    </submittedName>
</protein>
<name>A0AC61YVX5_BACIU</name>
<gene>
    <name evidence="1" type="ORF">P5658_18215</name>
</gene>